<dbReference type="PROSITE" id="PS51707">
    <property type="entry name" value="CYTH"/>
    <property type="match status" value="1"/>
</dbReference>
<evidence type="ECO:0000313" key="3">
    <source>
        <dbReference type="EMBL" id="MBB4843952.1"/>
    </source>
</evidence>
<dbReference type="Proteomes" id="UP000562027">
    <property type="component" value="Unassembled WGS sequence"/>
</dbReference>
<evidence type="ECO:0000313" key="4">
    <source>
        <dbReference type="Proteomes" id="UP000562027"/>
    </source>
</evidence>
<dbReference type="PIRSF" id="PIRSF016487">
    <property type="entry name" value="CYTH_UCP016487"/>
    <property type="match status" value="1"/>
</dbReference>
<dbReference type="Gene3D" id="2.40.320.10">
    <property type="entry name" value="Hypothetical Protein Pfu-838710-001"/>
    <property type="match status" value="1"/>
</dbReference>
<evidence type="ECO:0000256" key="1">
    <source>
        <dbReference type="PIRSR" id="PIRSR016487-1"/>
    </source>
</evidence>
<dbReference type="InterPro" id="IPR023577">
    <property type="entry name" value="CYTH_domain"/>
</dbReference>
<evidence type="ECO:0000259" key="2">
    <source>
        <dbReference type="PROSITE" id="PS51707"/>
    </source>
</evidence>
<dbReference type="RefSeq" id="WP_184299659.1">
    <property type="nucleotide sequence ID" value="NZ_JACHLP010000004.1"/>
</dbReference>
<dbReference type="Pfam" id="PF01928">
    <property type="entry name" value="CYTH"/>
    <property type="match status" value="1"/>
</dbReference>
<dbReference type="InterPro" id="IPR012042">
    <property type="entry name" value="NeuTTM/CthTTM-like"/>
</dbReference>
<gene>
    <name evidence="3" type="ORF">HNP55_002475</name>
</gene>
<protein>
    <submittedName>
        <fullName evidence="3">CYTH domain-containing protein</fullName>
    </submittedName>
</protein>
<dbReference type="AlphaFoldDB" id="A0A840LBC4"/>
<organism evidence="3 4">
    <name type="scientific">Roseateles oligotrophus</name>
    <dbReference type="NCBI Taxonomy" id="1769250"/>
    <lineage>
        <taxon>Bacteria</taxon>
        <taxon>Pseudomonadati</taxon>
        <taxon>Pseudomonadota</taxon>
        <taxon>Betaproteobacteria</taxon>
        <taxon>Burkholderiales</taxon>
        <taxon>Sphaerotilaceae</taxon>
        <taxon>Roseateles</taxon>
    </lineage>
</organism>
<dbReference type="SMART" id="SM01118">
    <property type="entry name" value="CYTH"/>
    <property type="match status" value="1"/>
</dbReference>
<sequence length="153" mass="17275">MGLEIERKFLVLGEAWKDGGPGEFISQGYLNRDPARTVRVRIKGESAWLTIKGRNEGLARAEFEYPLPLEDAKQLLALCEGPRVEKIRREIAHAGMLWEVDEFLGDNAGLVVAEIELGHAEQGFERPAWLGAEVSQDARYFNSQLAAHPFKRW</sequence>
<reference evidence="3 4" key="1">
    <citation type="submission" date="2020-08" db="EMBL/GenBank/DDBJ databases">
        <title>Functional genomics of gut bacteria from endangered species of beetles.</title>
        <authorList>
            <person name="Carlos-Shanley C."/>
        </authorList>
    </citation>
    <scope>NUCLEOTIDE SEQUENCE [LARGE SCALE GENOMIC DNA]</scope>
    <source>
        <strain evidence="3 4">S00239</strain>
    </source>
</reference>
<feature type="domain" description="CYTH" evidence="2">
    <location>
        <begin position="2"/>
        <end position="147"/>
    </location>
</feature>
<dbReference type="CDD" id="cd07891">
    <property type="entry name" value="CYTH-like_CthTTM-like_1"/>
    <property type="match status" value="1"/>
</dbReference>
<dbReference type="InterPro" id="IPR033469">
    <property type="entry name" value="CYTH-like_dom_sf"/>
</dbReference>
<comment type="caution">
    <text evidence="3">The sequence shown here is derived from an EMBL/GenBank/DDBJ whole genome shotgun (WGS) entry which is preliminary data.</text>
</comment>
<dbReference type="PANTHER" id="PTHR40114">
    <property type="entry name" value="SLR0698 PROTEIN"/>
    <property type="match status" value="1"/>
</dbReference>
<name>A0A840LBC4_9BURK</name>
<dbReference type="PANTHER" id="PTHR40114:SF1">
    <property type="entry name" value="SLR0698 PROTEIN"/>
    <property type="match status" value="1"/>
</dbReference>
<keyword evidence="4" id="KW-1185">Reference proteome</keyword>
<feature type="active site" description="Proton acceptor" evidence="1">
    <location>
        <position position="29"/>
    </location>
</feature>
<accession>A0A840LBC4</accession>
<dbReference type="EMBL" id="JACHLP010000004">
    <property type="protein sequence ID" value="MBB4843952.1"/>
    <property type="molecule type" value="Genomic_DNA"/>
</dbReference>
<proteinExistence type="predicted"/>
<dbReference type="SUPFAM" id="SSF55154">
    <property type="entry name" value="CYTH-like phosphatases"/>
    <property type="match status" value="1"/>
</dbReference>